<dbReference type="GO" id="GO:0016757">
    <property type="term" value="F:glycosyltransferase activity"/>
    <property type="evidence" value="ECO:0007669"/>
    <property type="project" value="InterPro"/>
</dbReference>
<organism evidence="6 7">
    <name type="scientific">Cercopithifilaria johnstoni</name>
    <dbReference type="NCBI Taxonomy" id="2874296"/>
    <lineage>
        <taxon>Eukaryota</taxon>
        <taxon>Metazoa</taxon>
        <taxon>Ecdysozoa</taxon>
        <taxon>Nematoda</taxon>
        <taxon>Chromadorea</taxon>
        <taxon>Rhabditida</taxon>
        <taxon>Spirurina</taxon>
        <taxon>Spiruromorpha</taxon>
        <taxon>Filarioidea</taxon>
        <taxon>Onchocercidae</taxon>
        <taxon>Cercopithifilaria</taxon>
    </lineage>
</organism>
<proteinExistence type="inferred from homology"/>
<reference evidence="6" key="1">
    <citation type="submission" date="2021-09" db="EMBL/GenBank/DDBJ databases">
        <authorList>
            <consortium name="Pathogen Informatics"/>
        </authorList>
    </citation>
    <scope>NUCLEOTIDE SEQUENCE</scope>
</reference>
<comment type="caution">
    <text evidence="6">The sequence shown here is derived from an EMBL/GenBank/DDBJ whole genome shotgun (WGS) entry which is preliminary data.</text>
</comment>
<keyword evidence="4" id="KW-1015">Disulfide bond</keyword>
<evidence type="ECO:0000313" key="7">
    <source>
        <dbReference type="Proteomes" id="UP000746747"/>
    </source>
</evidence>
<evidence type="ECO:0000256" key="1">
    <source>
        <dbReference type="ARBA" id="ARBA00004648"/>
    </source>
</evidence>
<dbReference type="InterPro" id="IPR015338">
    <property type="entry name" value="GT64_dom"/>
</dbReference>
<accession>A0A8J2ME41</accession>
<evidence type="ECO:0000256" key="4">
    <source>
        <dbReference type="ARBA" id="ARBA00023157"/>
    </source>
</evidence>
<dbReference type="InterPro" id="IPR029044">
    <property type="entry name" value="Nucleotide-diphossugar_trans"/>
</dbReference>
<dbReference type="AlphaFoldDB" id="A0A8J2ME41"/>
<dbReference type="EMBL" id="CAKAEH010001907">
    <property type="protein sequence ID" value="CAG9540182.1"/>
    <property type="molecule type" value="Genomic_DNA"/>
</dbReference>
<gene>
    <name evidence="6" type="ORF">CJOHNSTONI_LOCUS9719</name>
</gene>
<dbReference type="Gene3D" id="3.90.550.10">
    <property type="entry name" value="Spore Coat Polysaccharide Biosynthesis Protein SpsA, Chain A"/>
    <property type="match status" value="1"/>
</dbReference>
<evidence type="ECO:0000259" key="5">
    <source>
        <dbReference type="Pfam" id="PF09258"/>
    </source>
</evidence>
<dbReference type="OrthoDB" id="5954868at2759"/>
<protein>
    <recommendedName>
        <fullName evidence="5">Glycosyl transferase 64 domain-containing protein</fullName>
    </recommendedName>
</protein>
<comment type="subcellular location">
    <subcellularLocation>
        <location evidence="1">Endoplasmic reticulum membrane</location>
        <topology evidence="1">Single-pass type II membrane protein</topology>
    </subcellularLocation>
</comment>
<comment type="similarity">
    <text evidence="2">Belongs to the glycosyltransferase 47 family.</text>
</comment>
<evidence type="ECO:0000256" key="2">
    <source>
        <dbReference type="ARBA" id="ARBA00010271"/>
    </source>
</evidence>
<feature type="non-terminal residue" evidence="6">
    <location>
        <position position="40"/>
    </location>
</feature>
<keyword evidence="7" id="KW-1185">Reference proteome</keyword>
<name>A0A8J2ME41_9BILA</name>
<dbReference type="Pfam" id="PF09258">
    <property type="entry name" value="Glyco_transf_64"/>
    <property type="match status" value="1"/>
</dbReference>
<sequence length="40" mass="4662">MEQNMLSNRFIMFSEITTDAVFTLDEDIIAVNVDEIEFGY</sequence>
<keyword evidence="3" id="KW-0808">Transferase</keyword>
<dbReference type="GO" id="GO:0005789">
    <property type="term" value="C:endoplasmic reticulum membrane"/>
    <property type="evidence" value="ECO:0007669"/>
    <property type="project" value="UniProtKB-SubCell"/>
</dbReference>
<evidence type="ECO:0000256" key="3">
    <source>
        <dbReference type="ARBA" id="ARBA00022679"/>
    </source>
</evidence>
<dbReference type="GO" id="GO:1901135">
    <property type="term" value="P:carbohydrate derivative metabolic process"/>
    <property type="evidence" value="ECO:0007669"/>
    <property type="project" value="UniProtKB-ARBA"/>
</dbReference>
<evidence type="ECO:0000313" key="6">
    <source>
        <dbReference type="EMBL" id="CAG9540182.1"/>
    </source>
</evidence>
<dbReference type="Proteomes" id="UP000746747">
    <property type="component" value="Unassembled WGS sequence"/>
</dbReference>
<feature type="domain" description="Glycosyl transferase 64" evidence="5">
    <location>
        <begin position="2"/>
        <end position="40"/>
    </location>
</feature>